<dbReference type="EMBL" id="JAVDYI010000001">
    <property type="protein sequence ID" value="MDR7358978.1"/>
    <property type="molecule type" value="Genomic_DNA"/>
</dbReference>
<gene>
    <name evidence="1" type="ORF">J2S64_002669</name>
</gene>
<sequence>MRRVSSGSLPYRAAVDAAVESVNALRDGMPIPTATPYWEMQARLEAFQLDCAG</sequence>
<name>A0ABU2BMQ9_9MICC</name>
<dbReference type="RefSeq" id="WP_310291141.1">
    <property type="nucleotide sequence ID" value="NZ_BAAAWO010000001.1"/>
</dbReference>
<proteinExistence type="predicted"/>
<protein>
    <submittedName>
        <fullName evidence="1">Uncharacterized protein</fullName>
    </submittedName>
</protein>
<reference evidence="1 2" key="1">
    <citation type="submission" date="2023-07" db="EMBL/GenBank/DDBJ databases">
        <title>Sequencing the genomes of 1000 actinobacteria strains.</title>
        <authorList>
            <person name="Klenk H.-P."/>
        </authorList>
    </citation>
    <scope>NUCLEOTIDE SEQUENCE [LARGE SCALE GENOMIC DNA]</scope>
    <source>
        <strain evidence="1 2">DSM 20167</strain>
    </source>
</reference>
<dbReference type="Proteomes" id="UP001183817">
    <property type="component" value="Unassembled WGS sequence"/>
</dbReference>
<accession>A0ABU2BMQ9</accession>
<evidence type="ECO:0000313" key="1">
    <source>
        <dbReference type="EMBL" id="MDR7358978.1"/>
    </source>
</evidence>
<evidence type="ECO:0000313" key="2">
    <source>
        <dbReference type="Proteomes" id="UP001183817"/>
    </source>
</evidence>
<comment type="caution">
    <text evidence="1">The sequence shown here is derived from an EMBL/GenBank/DDBJ whole genome shotgun (WGS) entry which is preliminary data.</text>
</comment>
<keyword evidence="2" id="KW-1185">Reference proteome</keyword>
<organism evidence="1 2">
    <name type="scientific">Paeniglutamicibacter sulfureus</name>
    <dbReference type="NCBI Taxonomy" id="43666"/>
    <lineage>
        <taxon>Bacteria</taxon>
        <taxon>Bacillati</taxon>
        <taxon>Actinomycetota</taxon>
        <taxon>Actinomycetes</taxon>
        <taxon>Micrococcales</taxon>
        <taxon>Micrococcaceae</taxon>
        <taxon>Paeniglutamicibacter</taxon>
    </lineage>
</organism>